<dbReference type="RefSeq" id="WP_156090344.1">
    <property type="nucleotide sequence ID" value="NZ_CP073767.1"/>
</dbReference>
<sequence>MAVVGTTPPTHPIRGLQVGSMYLRTQDRHLMPQHEQFDVLRAAVAGELREHLQDLT</sequence>
<evidence type="ECO:0000313" key="1">
    <source>
        <dbReference type="EMBL" id="UWZ58680.1"/>
    </source>
</evidence>
<dbReference type="AlphaFoldDB" id="A0A9Q9ISP2"/>
<keyword evidence="2" id="KW-1185">Reference proteome</keyword>
<reference evidence="1" key="1">
    <citation type="submission" date="2021-04" db="EMBL/GenBank/DDBJ databases">
        <title>Dactylosporangium aurantiacum NRRL B-8018 full assembly.</title>
        <authorList>
            <person name="Hartkoorn R.C."/>
            <person name="Beaudoing E."/>
            <person name="Hot D."/>
        </authorList>
    </citation>
    <scope>NUCLEOTIDE SEQUENCE</scope>
    <source>
        <strain evidence="1">NRRL B-8018</strain>
    </source>
</reference>
<proteinExistence type="predicted"/>
<name>A0A9Q9ISP2_9ACTN</name>
<dbReference type="EMBL" id="CP073767">
    <property type="protein sequence ID" value="UWZ58680.1"/>
    <property type="molecule type" value="Genomic_DNA"/>
</dbReference>
<evidence type="ECO:0000313" key="2">
    <source>
        <dbReference type="Proteomes" id="UP001058003"/>
    </source>
</evidence>
<protein>
    <submittedName>
        <fullName evidence="1">Uncharacterized protein</fullName>
    </submittedName>
</protein>
<accession>A0A9Q9ISP2</accession>
<organism evidence="1 2">
    <name type="scientific">Dactylosporangium aurantiacum</name>
    <dbReference type="NCBI Taxonomy" id="35754"/>
    <lineage>
        <taxon>Bacteria</taxon>
        <taxon>Bacillati</taxon>
        <taxon>Actinomycetota</taxon>
        <taxon>Actinomycetes</taxon>
        <taxon>Micromonosporales</taxon>
        <taxon>Micromonosporaceae</taxon>
        <taxon>Dactylosporangium</taxon>
    </lineage>
</organism>
<dbReference type="Proteomes" id="UP001058003">
    <property type="component" value="Chromosome"/>
</dbReference>
<dbReference type="KEGG" id="daur:Daura_22440"/>
<gene>
    <name evidence="1" type="ORF">Daura_22440</name>
</gene>